<dbReference type="InterPro" id="IPR001810">
    <property type="entry name" value="F-box_dom"/>
</dbReference>
<dbReference type="EMBL" id="CM000880">
    <property type="protein sequence ID" value="KQK16931.2"/>
    <property type="molecule type" value="Genomic_DNA"/>
</dbReference>
<dbReference type="InterPro" id="IPR017451">
    <property type="entry name" value="F-box-assoc_interact_dom"/>
</dbReference>
<dbReference type="Pfam" id="PF08268">
    <property type="entry name" value="FBA_3"/>
    <property type="match status" value="1"/>
</dbReference>
<dbReference type="InParanoid" id="A0A0Q3JGF8"/>
<evidence type="ECO:0008006" key="6">
    <source>
        <dbReference type="Google" id="ProtNLM"/>
    </source>
</evidence>
<feature type="domain" description="F-box" evidence="1">
    <location>
        <begin position="1"/>
        <end position="25"/>
    </location>
</feature>
<dbReference type="Pfam" id="PF00646">
    <property type="entry name" value="F-box"/>
    <property type="match status" value="1"/>
</dbReference>
<dbReference type="InterPro" id="IPR013187">
    <property type="entry name" value="F-box-assoc_dom_typ3"/>
</dbReference>
<dbReference type="Proteomes" id="UP000008810">
    <property type="component" value="Chromosome 1"/>
</dbReference>
<feature type="domain" description="F-box associated beta-propeller type 3" evidence="2">
    <location>
        <begin position="100"/>
        <end position="276"/>
    </location>
</feature>
<dbReference type="InterPro" id="IPR036047">
    <property type="entry name" value="F-box-like_dom_sf"/>
</dbReference>
<dbReference type="OrthoDB" id="695600at2759"/>
<dbReference type="Gramene" id="KQK16931">
    <property type="protein sequence ID" value="KQK16931"/>
    <property type="gene ID" value="BRADI_1g31486v3"/>
</dbReference>
<accession>A0A0Q3JGF8</accession>
<evidence type="ECO:0000259" key="1">
    <source>
        <dbReference type="Pfam" id="PF00646"/>
    </source>
</evidence>
<dbReference type="NCBIfam" id="TIGR01640">
    <property type="entry name" value="F_box_assoc_1"/>
    <property type="match status" value="1"/>
</dbReference>
<reference evidence="4" key="3">
    <citation type="submission" date="2018-08" db="UniProtKB">
        <authorList>
            <consortium name="EnsemblPlants"/>
        </authorList>
    </citation>
    <scope>IDENTIFICATION</scope>
    <source>
        <strain evidence="4">cv. Bd21</strain>
    </source>
</reference>
<reference evidence="3 4" key="1">
    <citation type="journal article" date="2010" name="Nature">
        <title>Genome sequencing and analysis of the model grass Brachypodium distachyon.</title>
        <authorList>
            <consortium name="International Brachypodium Initiative"/>
        </authorList>
    </citation>
    <scope>NUCLEOTIDE SEQUENCE [LARGE SCALE GENOMIC DNA]</scope>
    <source>
        <strain evidence="3 4">Bd21</strain>
    </source>
</reference>
<name>A0A0Q3JGF8_BRADI</name>
<dbReference type="PANTHER" id="PTHR31111">
    <property type="entry name" value="BNAA05G37150D PROTEIN-RELATED"/>
    <property type="match status" value="1"/>
</dbReference>
<keyword evidence="5" id="KW-1185">Reference proteome</keyword>
<evidence type="ECO:0000259" key="2">
    <source>
        <dbReference type="Pfam" id="PF08268"/>
    </source>
</evidence>
<dbReference type="SUPFAM" id="SSF81383">
    <property type="entry name" value="F-box domain"/>
    <property type="match status" value="1"/>
</dbReference>
<reference evidence="3" key="2">
    <citation type="submission" date="2017-06" db="EMBL/GenBank/DDBJ databases">
        <title>WGS assembly of Brachypodium distachyon.</title>
        <authorList>
            <consortium name="The International Brachypodium Initiative"/>
            <person name="Lucas S."/>
            <person name="Harmon-Smith M."/>
            <person name="Lail K."/>
            <person name="Tice H."/>
            <person name="Grimwood J."/>
            <person name="Bruce D."/>
            <person name="Barry K."/>
            <person name="Shu S."/>
            <person name="Lindquist E."/>
            <person name="Wang M."/>
            <person name="Pitluck S."/>
            <person name="Vogel J.P."/>
            <person name="Garvin D.F."/>
            <person name="Mockler T.C."/>
            <person name="Schmutz J."/>
            <person name="Rokhsar D."/>
            <person name="Bevan M.W."/>
        </authorList>
    </citation>
    <scope>NUCLEOTIDE SEQUENCE</scope>
    <source>
        <strain evidence="3">Bd21</strain>
    </source>
</reference>
<dbReference type="PANTHER" id="PTHR31111:SF136">
    <property type="entry name" value="F-BOX ASSOCIATED DOMAIN-CONTAINING PROTEIN"/>
    <property type="match status" value="1"/>
</dbReference>
<evidence type="ECO:0000313" key="4">
    <source>
        <dbReference type="EnsemblPlants" id="KQK16931"/>
    </source>
</evidence>
<dbReference type="EnsemblPlants" id="KQK16931">
    <property type="protein sequence ID" value="KQK16931"/>
    <property type="gene ID" value="BRADI_1g31486v3"/>
</dbReference>
<proteinExistence type="predicted"/>
<gene>
    <name evidence="3" type="ORF">BRADI_1g31486v3</name>
</gene>
<dbReference type="AlphaFoldDB" id="A0A0Q3JGF8"/>
<sequence>MPVKSLCRFRCVSKRWRALIADPAFVAARRRRHVLITSSPSKEPGSSKRHDLQLMDMDGSVVRVIEGVGFFSTVFCPNLPDSPICLTRDASVLLTFPIFGPGGVSYSFSIGRAAMSGAYKVVRLGSRWGCHVEQTCEVLTLGGGGVEWRRSQPPQTRIRARYCQSSVAAAAVNGVMYFLRDFDYYTVIPQVDDDGDDYYVLCFDLESEEWKKMIKGPLKVSDESWTSTEATGLAELNGALYMVQLEETFGHPSTNIWLLVDPKESIWVKTYTISMARTTSLVVPRVMSHGTKLLISIFRVYNLGPTLQVYDARTGLCIDVMKTSNNLYGGIGLCSLHMHHFVSAEI</sequence>
<evidence type="ECO:0000313" key="3">
    <source>
        <dbReference type="EMBL" id="KQK16931.2"/>
    </source>
</evidence>
<protein>
    <recommendedName>
        <fullName evidence="6">F-box domain-containing protein</fullName>
    </recommendedName>
</protein>
<organism evidence="3">
    <name type="scientific">Brachypodium distachyon</name>
    <name type="common">Purple false brome</name>
    <name type="synonym">Trachynia distachya</name>
    <dbReference type="NCBI Taxonomy" id="15368"/>
    <lineage>
        <taxon>Eukaryota</taxon>
        <taxon>Viridiplantae</taxon>
        <taxon>Streptophyta</taxon>
        <taxon>Embryophyta</taxon>
        <taxon>Tracheophyta</taxon>
        <taxon>Spermatophyta</taxon>
        <taxon>Magnoliopsida</taxon>
        <taxon>Liliopsida</taxon>
        <taxon>Poales</taxon>
        <taxon>Poaceae</taxon>
        <taxon>BOP clade</taxon>
        <taxon>Pooideae</taxon>
        <taxon>Stipodae</taxon>
        <taxon>Brachypodieae</taxon>
        <taxon>Brachypodium</taxon>
    </lineage>
</organism>
<evidence type="ECO:0000313" key="5">
    <source>
        <dbReference type="Proteomes" id="UP000008810"/>
    </source>
</evidence>